<accession>A0A852SX44</accession>
<dbReference type="EMBL" id="JACCBJ010000001">
    <property type="protein sequence ID" value="NYD73070.1"/>
    <property type="molecule type" value="Genomic_DNA"/>
</dbReference>
<dbReference type="Pfam" id="PF10990">
    <property type="entry name" value="DUF2809"/>
    <property type="match status" value="1"/>
</dbReference>
<keyword evidence="4" id="KW-1185">Reference proteome</keyword>
<sequence length="151" mass="14848">MGTGRRRILLAAVGVALVVVGLAVARGMDGAVAAFLGDALYAALIVVAIAFLAPRAPARLVTLVAFAICAAVELFQLTGVPAALADAVPAVALVLGTTFQWTDLLAYAIGAIAAGAVDAVSRRAAGSSRGAPTTPSAGGRPPHPPGGTPSR</sequence>
<reference evidence="3 4" key="1">
    <citation type="submission" date="2020-07" db="EMBL/GenBank/DDBJ databases">
        <title>Sequencing the genomes of 1000 actinobacteria strains.</title>
        <authorList>
            <person name="Klenk H.-P."/>
        </authorList>
    </citation>
    <scope>NUCLEOTIDE SEQUENCE [LARGE SCALE GENOMIC DNA]</scope>
    <source>
        <strain evidence="3 4">DSM 23871</strain>
    </source>
</reference>
<evidence type="ECO:0000313" key="3">
    <source>
        <dbReference type="EMBL" id="NYD73070.1"/>
    </source>
</evidence>
<evidence type="ECO:0000256" key="2">
    <source>
        <dbReference type="SAM" id="Phobius"/>
    </source>
</evidence>
<feature type="compositionally biased region" description="Pro residues" evidence="1">
    <location>
        <begin position="141"/>
        <end position="151"/>
    </location>
</feature>
<feature type="transmembrane region" description="Helical" evidence="2">
    <location>
        <begin position="35"/>
        <end position="53"/>
    </location>
</feature>
<organism evidence="3 4">
    <name type="scientific">Leifsonia soli</name>
    <dbReference type="NCBI Taxonomy" id="582665"/>
    <lineage>
        <taxon>Bacteria</taxon>
        <taxon>Bacillati</taxon>
        <taxon>Actinomycetota</taxon>
        <taxon>Actinomycetes</taxon>
        <taxon>Micrococcales</taxon>
        <taxon>Microbacteriaceae</taxon>
        <taxon>Leifsonia</taxon>
    </lineage>
</organism>
<dbReference type="RefSeq" id="WP_179454512.1">
    <property type="nucleotide sequence ID" value="NZ_BAAAPX010000001.1"/>
</dbReference>
<keyword evidence="2" id="KW-0472">Membrane</keyword>
<keyword evidence="2" id="KW-1133">Transmembrane helix</keyword>
<feature type="region of interest" description="Disordered" evidence="1">
    <location>
        <begin position="125"/>
        <end position="151"/>
    </location>
</feature>
<evidence type="ECO:0000256" key="1">
    <source>
        <dbReference type="SAM" id="MobiDB-lite"/>
    </source>
</evidence>
<dbReference type="InterPro" id="IPR021257">
    <property type="entry name" value="DUF2809"/>
</dbReference>
<dbReference type="AlphaFoldDB" id="A0A852SX44"/>
<evidence type="ECO:0000313" key="4">
    <source>
        <dbReference type="Proteomes" id="UP000589620"/>
    </source>
</evidence>
<comment type="caution">
    <text evidence="3">The sequence shown here is derived from an EMBL/GenBank/DDBJ whole genome shotgun (WGS) entry which is preliminary data.</text>
</comment>
<gene>
    <name evidence="3" type="ORF">BJ963_000589</name>
</gene>
<feature type="transmembrane region" description="Helical" evidence="2">
    <location>
        <begin position="60"/>
        <end position="84"/>
    </location>
</feature>
<protein>
    <submittedName>
        <fullName evidence="3">Putative membrane protein</fullName>
    </submittedName>
</protein>
<keyword evidence="2" id="KW-0812">Transmembrane</keyword>
<proteinExistence type="predicted"/>
<name>A0A852SX44_9MICO</name>
<dbReference type="Proteomes" id="UP000589620">
    <property type="component" value="Unassembled WGS sequence"/>
</dbReference>